<evidence type="ECO:0000256" key="10">
    <source>
        <dbReference type="SAM" id="SignalP"/>
    </source>
</evidence>
<feature type="region of interest" description="Disordered" evidence="8">
    <location>
        <begin position="388"/>
        <end position="421"/>
    </location>
</feature>
<dbReference type="GO" id="GO:0008270">
    <property type="term" value="F:zinc ion binding"/>
    <property type="evidence" value="ECO:0007669"/>
    <property type="project" value="UniProtKB-KW"/>
</dbReference>
<evidence type="ECO:0000256" key="9">
    <source>
        <dbReference type="SAM" id="Phobius"/>
    </source>
</evidence>
<dbReference type="SMART" id="SM00184">
    <property type="entry name" value="RING"/>
    <property type="match status" value="1"/>
</dbReference>
<organism evidence="11 12">
    <name type="scientific">Daphnia magna</name>
    <dbReference type="NCBI Taxonomy" id="35525"/>
    <lineage>
        <taxon>Eukaryota</taxon>
        <taxon>Metazoa</taxon>
        <taxon>Ecdysozoa</taxon>
        <taxon>Arthropoda</taxon>
        <taxon>Crustacea</taxon>
        <taxon>Branchiopoda</taxon>
        <taxon>Diplostraca</taxon>
        <taxon>Cladocera</taxon>
        <taxon>Anomopoda</taxon>
        <taxon>Daphniidae</taxon>
        <taxon>Daphnia</taxon>
    </lineage>
</organism>
<feature type="region of interest" description="Disordered" evidence="8">
    <location>
        <begin position="336"/>
        <end position="376"/>
    </location>
</feature>
<keyword evidence="7 9" id="KW-0472">Membrane</keyword>
<dbReference type="Pfam" id="PF02225">
    <property type="entry name" value="PA"/>
    <property type="match status" value="1"/>
</dbReference>
<gene>
    <name evidence="11" type="ORF">APZ42_023445</name>
</gene>
<name>A0A0P5Z6D6_9CRUS</name>
<comment type="caution">
    <text evidence="11">The sequence shown here is derived from an EMBL/GenBank/DDBJ whole genome shotgun (WGS) entry which is preliminary data.</text>
</comment>
<dbReference type="FunFam" id="3.50.30.30:FF:000003">
    <property type="entry name" value="E3 ubiquitin-protein ligase RNF128"/>
    <property type="match status" value="1"/>
</dbReference>
<dbReference type="Pfam" id="PF13639">
    <property type="entry name" value="zf-RING_2"/>
    <property type="match status" value="1"/>
</dbReference>
<comment type="subcellular location">
    <subcellularLocation>
        <location evidence="1">Membrane</location>
        <topology evidence="1">Single-pass membrane protein</topology>
    </subcellularLocation>
</comment>
<dbReference type="InterPro" id="IPR003137">
    <property type="entry name" value="PA_domain"/>
</dbReference>
<feature type="chain" id="PRO_5013463067" evidence="10">
    <location>
        <begin position="27"/>
        <end position="461"/>
    </location>
</feature>
<dbReference type="Proteomes" id="UP000076858">
    <property type="component" value="Unassembled WGS sequence"/>
</dbReference>
<evidence type="ECO:0000256" key="3">
    <source>
        <dbReference type="ARBA" id="ARBA00022723"/>
    </source>
</evidence>
<evidence type="ECO:0000256" key="2">
    <source>
        <dbReference type="ARBA" id="ARBA00022692"/>
    </source>
</evidence>
<evidence type="ECO:0000256" key="5">
    <source>
        <dbReference type="ARBA" id="ARBA00022833"/>
    </source>
</evidence>
<keyword evidence="4" id="KW-0863">Zinc-finger</keyword>
<dbReference type="FunFam" id="3.30.40.10:FF:000009">
    <property type="entry name" value="E3 ubiquitin-protein ligase RNF130"/>
    <property type="match status" value="1"/>
</dbReference>
<evidence type="ECO:0000313" key="11">
    <source>
        <dbReference type="EMBL" id="KZS11735.1"/>
    </source>
</evidence>
<sequence length="461" mass="51403">MNRSMRAMAVSIAVVVLLIGTKLVNCDQWPFPESEEYTLAHINVSYIDSAAVHNDAADMGKFGNGRVGSTAGLIVHVRSANSSSHYGCDMIYDNEIPVVPWIALVRRGRCNFDDKLEAAVLNNASGLVVYNNKEDGLQRMTLRNKYRDKIVAVFITRAKGEELAALVDNGTRVMMQVTVGAHYTYRFTNINRTSVMFVSISFIVLMMISLAWLVFYYIQRFRYLHAKDRLSRELTSAAQKALSKIPTRAIKNTDKEVSEAECCAVCIEPYKANDVVRLLPCRHEFHKICVDPWLLEHRTCPMCKMDILKHYGYVFTGSQESVVNMDLDAPIISGLRPGQRRGNASPVVVPAGQHSTHQRSPSVTPDIQLTSERPSARISRTDTLEPIRREANDSPSTRRYWSWPRSFSSRNNPPISTDPDVVEDASVSVPTAVETQVEIVCESPVAASATAISTDSRSNVV</sequence>
<feature type="compositionally biased region" description="Polar residues" evidence="8">
    <location>
        <begin position="353"/>
        <end position="373"/>
    </location>
</feature>
<feature type="compositionally biased region" description="Polar residues" evidence="8">
    <location>
        <begin position="393"/>
        <end position="415"/>
    </location>
</feature>
<feature type="signal peptide" evidence="10">
    <location>
        <begin position="1"/>
        <end position="26"/>
    </location>
</feature>
<dbReference type="EMBL" id="LRGB01001569">
    <property type="protein sequence ID" value="KZS11735.1"/>
    <property type="molecule type" value="Genomic_DNA"/>
</dbReference>
<dbReference type="CDD" id="cd16668">
    <property type="entry name" value="RING-H2_RNF130-like"/>
    <property type="match status" value="1"/>
</dbReference>
<dbReference type="GO" id="GO:0016020">
    <property type="term" value="C:membrane"/>
    <property type="evidence" value="ECO:0007669"/>
    <property type="project" value="UniProtKB-SubCell"/>
</dbReference>
<accession>A0A0P5Z6D6</accession>
<dbReference type="SUPFAM" id="SSF57850">
    <property type="entry name" value="RING/U-box"/>
    <property type="match status" value="1"/>
</dbReference>
<dbReference type="STRING" id="35525.A0A0P5Z6D6"/>
<dbReference type="Gene3D" id="3.30.40.10">
    <property type="entry name" value="Zinc/RING finger domain, C3HC4 (zinc finger)"/>
    <property type="match status" value="1"/>
</dbReference>
<reference evidence="11 12" key="1">
    <citation type="submission" date="2016-03" db="EMBL/GenBank/DDBJ databases">
        <title>EvidentialGene: Evidence-directed Construction of Genes on Genomes.</title>
        <authorList>
            <person name="Gilbert D.G."/>
            <person name="Choi J.-H."/>
            <person name="Mockaitis K."/>
            <person name="Colbourne J."/>
            <person name="Pfrender M."/>
        </authorList>
    </citation>
    <scope>NUCLEOTIDE SEQUENCE [LARGE SCALE GENOMIC DNA]</scope>
    <source>
        <strain evidence="11 12">Xinb3</strain>
        <tissue evidence="11">Complete organism</tissue>
    </source>
</reference>
<keyword evidence="3" id="KW-0479">Metal-binding</keyword>
<protein>
    <submittedName>
        <fullName evidence="11">Goliath protein</fullName>
    </submittedName>
</protein>
<dbReference type="InterPro" id="IPR001841">
    <property type="entry name" value="Znf_RING"/>
</dbReference>
<keyword evidence="5" id="KW-0862">Zinc</keyword>
<dbReference type="InterPro" id="IPR013083">
    <property type="entry name" value="Znf_RING/FYVE/PHD"/>
</dbReference>
<dbReference type="PANTHER" id="PTHR46539:SF23">
    <property type="entry name" value="RING-TYPE DOMAIN-CONTAINING PROTEIN"/>
    <property type="match status" value="1"/>
</dbReference>
<proteinExistence type="predicted"/>
<dbReference type="AlphaFoldDB" id="A0A0P5Z6D6"/>
<evidence type="ECO:0000256" key="4">
    <source>
        <dbReference type="ARBA" id="ARBA00022771"/>
    </source>
</evidence>
<dbReference type="PANTHER" id="PTHR46539">
    <property type="entry name" value="E3 UBIQUITIN-PROTEIN LIGASE ATL42"/>
    <property type="match status" value="1"/>
</dbReference>
<keyword evidence="6 9" id="KW-1133">Transmembrane helix</keyword>
<dbReference type="Gene3D" id="3.50.30.30">
    <property type="match status" value="1"/>
</dbReference>
<keyword evidence="10" id="KW-0732">Signal</keyword>
<evidence type="ECO:0000256" key="7">
    <source>
        <dbReference type="ARBA" id="ARBA00023136"/>
    </source>
</evidence>
<dbReference type="OrthoDB" id="5357315at2759"/>
<feature type="transmembrane region" description="Helical" evidence="9">
    <location>
        <begin position="195"/>
        <end position="218"/>
    </location>
</feature>
<dbReference type="PROSITE" id="PS50089">
    <property type="entry name" value="ZF_RING_2"/>
    <property type="match status" value="1"/>
</dbReference>
<dbReference type="InterPro" id="IPR046450">
    <property type="entry name" value="PA_dom_sf"/>
</dbReference>
<dbReference type="SUPFAM" id="SSF52025">
    <property type="entry name" value="PA domain"/>
    <property type="match status" value="1"/>
</dbReference>
<evidence type="ECO:0000313" key="12">
    <source>
        <dbReference type="Proteomes" id="UP000076858"/>
    </source>
</evidence>
<keyword evidence="2 9" id="KW-0812">Transmembrane</keyword>
<evidence type="ECO:0000256" key="8">
    <source>
        <dbReference type="SAM" id="MobiDB-lite"/>
    </source>
</evidence>
<keyword evidence="12" id="KW-1185">Reference proteome</keyword>
<evidence type="ECO:0000256" key="6">
    <source>
        <dbReference type="ARBA" id="ARBA00022989"/>
    </source>
</evidence>
<evidence type="ECO:0000256" key="1">
    <source>
        <dbReference type="ARBA" id="ARBA00004167"/>
    </source>
</evidence>